<dbReference type="InterPro" id="IPR023296">
    <property type="entry name" value="Glyco_hydro_beta-prop_sf"/>
</dbReference>
<dbReference type="Pfam" id="PF24793">
    <property type="entry name" value="GINT1_N"/>
    <property type="match status" value="1"/>
</dbReference>
<proteinExistence type="predicted"/>
<evidence type="ECO:0000313" key="2">
    <source>
        <dbReference type="EMBL" id="TWH96700.1"/>
    </source>
</evidence>
<gene>
    <name evidence="2" type="ORF">IQ35_00631</name>
</gene>
<dbReference type="AlphaFoldDB" id="A0A562KMT9"/>
<reference evidence="2 3" key="1">
    <citation type="journal article" date="2015" name="Stand. Genomic Sci.">
        <title>Genomic Encyclopedia of Bacterial and Archaeal Type Strains, Phase III: the genomes of soil and plant-associated and newly described type strains.</title>
        <authorList>
            <person name="Whitman W.B."/>
            <person name="Woyke T."/>
            <person name="Klenk H.P."/>
            <person name="Zhou Y."/>
            <person name="Lilburn T.G."/>
            <person name="Beck B.J."/>
            <person name="De Vos P."/>
            <person name="Vandamme P."/>
            <person name="Eisen J.A."/>
            <person name="Garrity G."/>
            <person name="Hugenholtz P."/>
            <person name="Kyrpides N.C."/>
        </authorList>
    </citation>
    <scope>NUCLEOTIDE SEQUENCE [LARGE SCALE GENOMIC DNA]</scope>
    <source>
        <strain evidence="2 3">CGMCC 1.7748</strain>
    </source>
</reference>
<name>A0A562KMT9_SPHWJ</name>
<sequence length="292" mass="32704">MIRTDLWRVGVVKAPMAAIIAAGSLDGFEMLWLPAEGPLRFMADPFGLWKDGLLHIFVETYDYRTRHGAIDVLILDEKLNLLAREPALREPWHLSYPFVFEADGAIWLLPEAYKSGRLTLYRATEFPWRWEAEERFVFPEAAIDATPVRTASGWRIFYTPPGPKPWRTSALKLARADCLFGPWKVSEEAPILLDRGGARMGGTPLWQDDRLLLPTQDCRKTYGGAIAIREMRDAGDPAPQIAAGPHIAAPCAFHPYVDGLHTMSAAGPVTLVDAKRTVRSFRHLGIKIARAF</sequence>
<keyword evidence="3" id="KW-1185">Reference proteome</keyword>
<protein>
    <recommendedName>
        <fullName evidence="1">Glucosamine inositolphosphorylceramide transferase 1 N-terminal domain-containing protein</fullName>
    </recommendedName>
</protein>
<comment type="caution">
    <text evidence="2">The sequence shown here is derived from an EMBL/GenBank/DDBJ whole genome shotgun (WGS) entry which is preliminary data.</text>
</comment>
<evidence type="ECO:0000313" key="3">
    <source>
        <dbReference type="Proteomes" id="UP000316624"/>
    </source>
</evidence>
<dbReference type="SUPFAM" id="SSF75005">
    <property type="entry name" value="Arabinanase/levansucrase/invertase"/>
    <property type="match status" value="1"/>
</dbReference>
<organism evidence="2 3">
    <name type="scientific">Sphingobium wenxiniae (strain DSM 21828 / CGMCC 1.7748 / JZ-1)</name>
    <dbReference type="NCBI Taxonomy" id="595605"/>
    <lineage>
        <taxon>Bacteria</taxon>
        <taxon>Pseudomonadati</taxon>
        <taxon>Pseudomonadota</taxon>
        <taxon>Alphaproteobacteria</taxon>
        <taxon>Sphingomonadales</taxon>
        <taxon>Sphingomonadaceae</taxon>
        <taxon>Sphingobium</taxon>
    </lineage>
</organism>
<dbReference type="RefSeq" id="WP_199739904.1">
    <property type="nucleotide sequence ID" value="NZ_JACIIY010000041.1"/>
</dbReference>
<dbReference type="InterPro" id="IPR056442">
    <property type="entry name" value="GINT1_N"/>
</dbReference>
<evidence type="ECO:0000259" key="1">
    <source>
        <dbReference type="Pfam" id="PF24793"/>
    </source>
</evidence>
<dbReference type="Proteomes" id="UP000316624">
    <property type="component" value="Unassembled WGS sequence"/>
</dbReference>
<accession>A0A562KMT9</accession>
<feature type="domain" description="Glucosamine inositolphosphorylceramide transferase 1 N-terminal" evidence="1">
    <location>
        <begin position="38"/>
        <end position="229"/>
    </location>
</feature>
<dbReference type="EMBL" id="VLKK01000002">
    <property type="protein sequence ID" value="TWH96700.1"/>
    <property type="molecule type" value="Genomic_DNA"/>
</dbReference>